<proteinExistence type="predicted"/>
<dbReference type="AlphaFoldDB" id="A0A183B1W4"/>
<protein>
    <submittedName>
        <fullName evidence="3">Myosin_tail_1 domain-containing protein</fullName>
    </submittedName>
</protein>
<feature type="coiled-coil region" evidence="1">
    <location>
        <begin position="1"/>
        <end position="127"/>
    </location>
</feature>
<evidence type="ECO:0000256" key="1">
    <source>
        <dbReference type="SAM" id="Coils"/>
    </source>
</evidence>
<sequence>LVDSQNEMKRIQNEALQVHQKLDDQIAQLKREKEDSTDKIQRLLARKEELKDVVADLEGKLDELKSQNDAISSRWQDRTSLLDKLEKQVEQMRRGWEEEQQLLITERDDAKNRAVSLQAQMERMDAAFRKQMAATIEANDRAISAARLDAEMIRSSCESRVAEVEAEMRVVLVETEEARQAMESRLRKLSSVLCDPLSAEPSLPAERSTHHSHHHSHTCPHGTEWSATPPSPSLPPHSASIGLTASTRLGSSRLNSPPPLGHTCARMVHPLNSCERDMGSGCDAGIHRSPH</sequence>
<organism evidence="3">
    <name type="scientific">Echinostoma caproni</name>
    <dbReference type="NCBI Taxonomy" id="27848"/>
    <lineage>
        <taxon>Eukaryota</taxon>
        <taxon>Metazoa</taxon>
        <taxon>Spiralia</taxon>
        <taxon>Lophotrochozoa</taxon>
        <taxon>Platyhelminthes</taxon>
        <taxon>Trematoda</taxon>
        <taxon>Digenea</taxon>
        <taxon>Plagiorchiida</taxon>
        <taxon>Echinostomata</taxon>
        <taxon>Echinostomatoidea</taxon>
        <taxon>Echinostomatidae</taxon>
        <taxon>Echinostoma</taxon>
    </lineage>
</organism>
<dbReference type="Gene3D" id="1.10.287.1490">
    <property type="match status" value="1"/>
</dbReference>
<dbReference type="WBParaSite" id="ECPE_0001323801-mRNA-1">
    <property type="protein sequence ID" value="ECPE_0001323801-mRNA-1"/>
    <property type="gene ID" value="ECPE_0001323801"/>
</dbReference>
<evidence type="ECO:0000313" key="3">
    <source>
        <dbReference type="WBParaSite" id="ECPE_0001323801-mRNA-1"/>
    </source>
</evidence>
<name>A0A183B1W4_9TREM</name>
<feature type="region of interest" description="Disordered" evidence="2">
    <location>
        <begin position="200"/>
        <end position="242"/>
    </location>
</feature>
<accession>A0A183B1W4</accession>
<reference evidence="3" key="1">
    <citation type="submission" date="2016-06" db="UniProtKB">
        <authorList>
            <consortium name="WormBaseParasite"/>
        </authorList>
    </citation>
    <scope>IDENTIFICATION</scope>
</reference>
<evidence type="ECO:0000256" key="2">
    <source>
        <dbReference type="SAM" id="MobiDB-lite"/>
    </source>
</evidence>
<keyword evidence="1" id="KW-0175">Coiled coil</keyword>